<comment type="caution">
    <text evidence="6">The sequence shown here is derived from an EMBL/GenBank/DDBJ whole genome shotgun (WGS) entry which is preliminary data.</text>
</comment>
<dbReference type="GO" id="GO:0030527">
    <property type="term" value="F:structural constituent of chromatin"/>
    <property type="evidence" value="ECO:0007669"/>
    <property type="project" value="InterPro"/>
</dbReference>
<dbReference type="Proteomes" id="UP000019487">
    <property type="component" value="Unassembled WGS sequence"/>
</dbReference>
<organism evidence="6 7">
    <name type="scientific">Sclerotinia borealis (strain F-4128)</name>
    <dbReference type="NCBI Taxonomy" id="1432307"/>
    <lineage>
        <taxon>Eukaryota</taxon>
        <taxon>Fungi</taxon>
        <taxon>Dikarya</taxon>
        <taxon>Ascomycota</taxon>
        <taxon>Pezizomycotina</taxon>
        <taxon>Leotiomycetes</taxon>
        <taxon>Helotiales</taxon>
        <taxon>Sclerotiniaceae</taxon>
        <taxon>Sclerotinia</taxon>
    </lineage>
</organism>
<dbReference type="SUPFAM" id="SSF47113">
    <property type="entry name" value="Histone-fold"/>
    <property type="match status" value="1"/>
</dbReference>
<dbReference type="Gene3D" id="1.10.20.10">
    <property type="entry name" value="Histone, subunit A"/>
    <property type="match status" value="1"/>
</dbReference>
<dbReference type="AlphaFoldDB" id="W9CT34"/>
<dbReference type="STRING" id="1432307.W9CT34"/>
<dbReference type="SMART" id="SM00428">
    <property type="entry name" value="H3"/>
    <property type="match status" value="1"/>
</dbReference>
<dbReference type="PANTHER" id="PTHR45810">
    <property type="entry name" value="HISTONE H3.2"/>
    <property type="match status" value="1"/>
</dbReference>
<keyword evidence="4" id="KW-0544">Nucleosome core</keyword>
<evidence type="ECO:0000259" key="5">
    <source>
        <dbReference type="Pfam" id="PF00125"/>
    </source>
</evidence>
<comment type="subcellular location">
    <subcellularLocation>
        <location evidence="1">Chromosome</location>
    </subcellularLocation>
</comment>
<dbReference type="Pfam" id="PF00125">
    <property type="entry name" value="Histone"/>
    <property type="match status" value="1"/>
</dbReference>
<dbReference type="GO" id="GO:0046982">
    <property type="term" value="F:protein heterodimerization activity"/>
    <property type="evidence" value="ECO:0007669"/>
    <property type="project" value="InterPro"/>
</dbReference>
<evidence type="ECO:0000256" key="3">
    <source>
        <dbReference type="ARBA" id="ARBA00022454"/>
    </source>
</evidence>
<feature type="domain" description="Core Histone H2A/H2B/H3" evidence="5">
    <location>
        <begin position="72"/>
        <end position="155"/>
    </location>
</feature>
<keyword evidence="4" id="KW-0238">DNA-binding</keyword>
<reference evidence="6 7" key="1">
    <citation type="journal article" date="2014" name="Genome Announc.">
        <title>Draft genome sequence of Sclerotinia borealis, a psychrophilic plant pathogenic fungus.</title>
        <authorList>
            <person name="Mardanov A.V."/>
            <person name="Beletsky A.V."/>
            <person name="Kadnikov V.V."/>
            <person name="Ignatov A.N."/>
            <person name="Ravin N.V."/>
        </authorList>
    </citation>
    <scope>NUCLEOTIDE SEQUENCE [LARGE SCALE GENOMIC DNA]</scope>
    <source>
        <strain evidence="7">F-4157</strain>
    </source>
</reference>
<evidence type="ECO:0000256" key="2">
    <source>
        <dbReference type="ARBA" id="ARBA00010343"/>
    </source>
</evidence>
<dbReference type="GO" id="GO:0003677">
    <property type="term" value="F:DNA binding"/>
    <property type="evidence" value="ECO:0007669"/>
    <property type="project" value="InterPro"/>
</dbReference>
<name>W9CT34_SCLBF</name>
<protein>
    <submittedName>
        <fullName evidence="6">Histone H3</fullName>
    </submittedName>
</protein>
<gene>
    <name evidence="6" type="ORF">SBOR_1874</name>
</gene>
<dbReference type="OrthoDB" id="420022at2759"/>
<dbReference type="HOGENOM" id="CLU_1462152_0_0_1"/>
<evidence type="ECO:0000313" key="7">
    <source>
        <dbReference type="Proteomes" id="UP000019487"/>
    </source>
</evidence>
<evidence type="ECO:0000313" key="6">
    <source>
        <dbReference type="EMBL" id="ESZ97749.1"/>
    </source>
</evidence>
<keyword evidence="3" id="KW-0158">Chromosome</keyword>
<dbReference type="InterPro" id="IPR007125">
    <property type="entry name" value="H2A/H2B/H3"/>
</dbReference>
<dbReference type="GO" id="GO:0000786">
    <property type="term" value="C:nucleosome"/>
    <property type="evidence" value="ECO:0007669"/>
    <property type="project" value="UniProtKB-KW"/>
</dbReference>
<dbReference type="PANTHER" id="PTHR45810:SF1">
    <property type="entry name" value="HISTONE H3-LIKE CENTROMERIC PROTEIN A"/>
    <property type="match status" value="1"/>
</dbReference>
<accession>W9CT34</accession>
<dbReference type="InterPro" id="IPR009072">
    <property type="entry name" value="Histone-fold"/>
</dbReference>
<proteinExistence type="inferred from homology"/>
<keyword evidence="7" id="KW-1185">Reference proteome</keyword>
<comment type="similarity">
    <text evidence="2">Belongs to the histone H3 family.</text>
</comment>
<evidence type="ECO:0000256" key="4">
    <source>
        <dbReference type="ARBA" id="ARBA00023269"/>
    </source>
</evidence>
<dbReference type="InterPro" id="IPR000164">
    <property type="entry name" value="Histone_H3/CENP-A"/>
</dbReference>
<sequence>MTGKLPRKQLMGTRMGKAKRNHPIENRKKKVYRVHSKRRPRRRACGNKFHSHQNDQDTGIDYISFSFFLVRALMDTNRYQRYGDLLIPRLPFARMVREIMASLGHGDYRIEKLALDALQELAEDIIVQELTVANVCAIHGKRVTLQAKDLQLGTRRPLHKAPTIESLRSIMTGEAWAGPYHKPEK</sequence>
<dbReference type="EMBL" id="AYSA01000072">
    <property type="protein sequence ID" value="ESZ97749.1"/>
    <property type="molecule type" value="Genomic_DNA"/>
</dbReference>
<evidence type="ECO:0000256" key="1">
    <source>
        <dbReference type="ARBA" id="ARBA00004286"/>
    </source>
</evidence>